<dbReference type="PANTHER" id="PTHR47634:SF6">
    <property type="entry name" value="SRSF PROTEIN KINASE 2"/>
    <property type="match status" value="1"/>
</dbReference>
<dbReference type="GO" id="GO:0004674">
    <property type="term" value="F:protein serine/threonine kinase activity"/>
    <property type="evidence" value="ECO:0007669"/>
    <property type="project" value="UniProtKB-KW"/>
</dbReference>
<evidence type="ECO:0000256" key="8">
    <source>
        <dbReference type="ARBA" id="ARBA00048679"/>
    </source>
</evidence>
<dbReference type="InterPro" id="IPR051334">
    <property type="entry name" value="SRPK"/>
</dbReference>
<reference evidence="9" key="3">
    <citation type="submission" date="2025-09" db="UniProtKB">
        <authorList>
            <consortium name="Ensembl"/>
        </authorList>
    </citation>
    <scope>IDENTIFICATION</scope>
    <source>
        <strain evidence="9">Guanapo</strain>
    </source>
</reference>
<organism evidence="9 10">
    <name type="scientific">Poecilia reticulata</name>
    <name type="common">Guppy</name>
    <name type="synonym">Acanthophacelus reticulatus</name>
    <dbReference type="NCBI Taxonomy" id="8081"/>
    <lineage>
        <taxon>Eukaryota</taxon>
        <taxon>Metazoa</taxon>
        <taxon>Chordata</taxon>
        <taxon>Craniata</taxon>
        <taxon>Vertebrata</taxon>
        <taxon>Euteleostomi</taxon>
        <taxon>Actinopterygii</taxon>
        <taxon>Neopterygii</taxon>
        <taxon>Teleostei</taxon>
        <taxon>Neoteleostei</taxon>
        <taxon>Acanthomorphata</taxon>
        <taxon>Ovalentaria</taxon>
        <taxon>Atherinomorphae</taxon>
        <taxon>Cyprinodontiformes</taxon>
        <taxon>Poeciliidae</taxon>
        <taxon>Poeciliinae</taxon>
        <taxon>Poecilia</taxon>
    </lineage>
</organism>
<proteinExistence type="predicted"/>
<name>A0A3P9Q2R0_POERE</name>
<dbReference type="GO" id="GO:0050684">
    <property type="term" value="P:regulation of mRNA processing"/>
    <property type="evidence" value="ECO:0007669"/>
    <property type="project" value="TreeGrafter"/>
</dbReference>
<keyword evidence="5" id="KW-0418">Kinase</keyword>
<evidence type="ECO:0000256" key="3">
    <source>
        <dbReference type="ARBA" id="ARBA00022679"/>
    </source>
</evidence>
<keyword evidence="3" id="KW-0808">Transferase</keyword>
<reference evidence="9" key="2">
    <citation type="submission" date="2025-08" db="UniProtKB">
        <authorList>
            <consortium name="Ensembl"/>
        </authorList>
    </citation>
    <scope>IDENTIFICATION</scope>
    <source>
        <strain evidence="9">Guanapo</strain>
    </source>
</reference>
<dbReference type="GO" id="GO:0005737">
    <property type="term" value="C:cytoplasm"/>
    <property type="evidence" value="ECO:0007669"/>
    <property type="project" value="TreeGrafter"/>
</dbReference>
<dbReference type="FunFam" id="1.10.510.10:FF:000770">
    <property type="entry name" value="SRSF protein kinase 2"/>
    <property type="match status" value="1"/>
</dbReference>
<protein>
    <recommendedName>
        <fullName evidence="1">non-specific serine/threonine protein kinase</fullName>
        <ecNumber evidence="1">2.7.11.1</ecNumber>
    </recommendedName>
</protein>
<dbReference type="Proteomes" id="UP000242638">
    <property type="component" value="Unassembled WGS sequence"/>
</dbReference>
<dbReference type="Ensembl" id="ENSPRET00000028606.1">
    <property type="protein sequence ID" value="ENSPREP00000028294.1"/>
    <property type="gene ID" value="ENSPREG00000019154.1"/>
</dbReference>
<dbReference type="GeneTree" id="ENSGT00940000154795"/>
<dbReference type="EC" id="2.7.11.1" evidence="1"/>
<evidence type="ECO:0000256" key="6">
    <source>
        <dbReference type="ARBA" id="ARBA00022840"/>
    </source>
</evidence>
<dbReference type="Bgee" id="ENSPREG00000019154">
    <property type="expression patterns" value="Expressed in caudal fin and 1 other cell type or tissue"/>
</dbReference>
<evidence type="ECO:0000256" key="5">
    <source>
        <dbReference type="ARBA" id="ARBA00022777"/>
    </source>
</evidence>
<dbReference type="AlphaFoldDB" id="A0A3P9Q2R0"/>
<dbReference type="OMA" id="KLLFFHR"/>
<keyword evidence="10" id="KW-1185">Reference proteome</keyword>
<dbReference type="GO" id="GO:0035556">
    <property type="term" value="P:intracellular signal transduction"/>
    <property type="evidence" value="ECO:0007669"/>
    <property type="project" value="TreeGrafter"/>
</dbReference>
<evidence type="ECO:0000256" key="1">
    <source>
        <dbReference type="ARBA" id="ARBA00012513"/>
    </source>
</evidence>
<keyword evidence="2" id="KW-0723">Serine/threonine-protein kinase</keyword>
<dbReference type="Gene3D" id="1.10.510.10">
    <property type="entry name" value="Transferase(Phosphotransferase) domain 1"/>
    <property type="match status" value="2"/>
</dbReference>
<evidence type="ECO:0000313" key="10">
    <source>
        <dbReference type="Proteomes" id="UP000242638"/>
    </source>
</evidence>
<comment type="catalytic activity">
    <reaction evidence="7">
        <text>L-threonyl-[protein] + ATP = O-phospho-L-threonyl-[protein] + ADP + H(+)</text>
        <dbReference type="Rhea" id="RHEA:46608"/>
        <dbReference type="Rhea" id="RHEA-COMP:11060"/>
        <dbReference type="Rhea" id="RHEA-COMP:11605"/>
        <dbReference type="ChEBI" id="CHEBI:15378"/>
        <dbReference type="ChEBI" id="CHEBI:30013"/>
        <dbReference type="ChEBI" id="CHEBI:30616"/>
        <dbReference type="ChEBI" id="CHEBI:61977"/>
        <dbReference type="ChEBI" id="CHEBI:456216"/>
        <dbReference type="EC" id="2.7.11.1"/>
    </reaction>
</comment>
<evidence type="ECO:0000256" key="7">
    <source>
        <dbReference type="ARBA" id="ARBA00047899"/>
    </source>
</evidence>
<dbReference type="PANTHER" id="PTHR47634">
    <property type="entry name" value="PROTEIN KINASE DOMAIN-CONTAINING PROTEIN-RELATED"/>
    <property type="match status" value="1"/>
</dbReference>
<dbReference type="GO" id="GO:0000245">
    <property type="term" value="P:spliceosomal complex assembly"/>
    <property type="evidence" value="ECO:0007669"/>
    <property type="project" value="TreeGrafter"/>
</dbReference>
<dbReference type="GO" id="GO:0005634">
    <property type="term" value="C:nucleus"/>
    <property type="evidence" value="ECO:0007669"/>
    <property type="project" value="TreeGrafter"/>
</dbReference>
<evidence type="ECO:0000256" key="4">
    <source>
        <dbReference type="ARBA" id="ARBA00022741"/>
    </source>
</evidence>
<evidence type="ECO:0000256" key="2">
    <source>
        <dbReference type="ARBA" id="ARBA00022527"/>
    </source>
</evidence>
<keyword evidence="4" id="KW-0547">Nucleotide-binding</keyword>
<sequence>MAFELATGDYLFEPHSGEDYSRDEDHIAHIIELLGCIPRHFALSGKYSREFFNRRDHIALITELLGKVPRKVVAAGKFSREFFSKKGKLNRGWRPHPGWWQEVNVGGQKPDKLLFFHRNSQKTWLKSLNP</sequence>
<evidence type="ECO:0000313" key="9">
    <source>
        <dbReference type="Ensembl" id="ENSPREP00000028294.1"/>
    </source>
</evidence>
<reference evidence="10" key="1">
    <citation type="submission" date="2013-11" db="EMBL/GenBank/DDBJ databases">
        <title>The genomic landscape of the Guanapo guppy.</title>
        <authorList>
            <person name="Kuenstner A."/>
            <person name="Dreyer C."/>
        </authorList>
    </citation>
    <scope>NUCLEOTIDE SEQUENCE</scope>
    <source>
        <strain evidence="10">Guanapo</strain>
    </source>
</reference>
<dbReference type="GO" id="GO:0005524">
    <property type="term" value="F:ATP binding"/>
    <property type="evidence" value="ECO:0007669"/>
    <property type="project" value="UniProtKB-KW"/>
</dbReference>
<keyword evidence="6" id="KW-0067">ATP-binding</keyword>
<comment type="catalytic activity">
    <reaction evidence="8">
        <text>L-seryl-[protein] + ATP = O-phospho-L-seryl-[protein] + ADP + H(+)</text>
        <dbReference type="Rhea" id="RHEA:17989"/>
        <dbReference type="Rhea" id="RHEA-COMP:9863"/>
        <dbReference type="Rhea" id="RHEA-COMP:11604"/>
        <dbReference type="ChEBI" id="CHEBI:15378"/>
        <dbReference type="ChEBI" id="CHEBI:29999"/>
        <dbReference type="ChEBI" id="CHEBI:30616"/>
        <dbReference type="ChEBI" id="CHEBI:83421"/>
        <dbReference type="ChEBI" id="CHEBI:456216"/>
        <dbReference type="EC" id="2.7.11.1"/>
    </reaction>
</comment>
<accession>A0A3P9Q2R0</accession>
<dbReference type="STRING" id="8081.ENSPREP00000028294"/>